<feature type="region of interest" description="Disordered" evidence="1">
    <location>
        <begin position="1"/>
        <end position="60"/>
    </location>
</feature>
<feature type="region of interest" description="Disordered" evidence="1">
    <location>
        <begin position="142"/>
        <end position="190"/>
    </location>
</feature>
<name>A0A9W8DLI8_9FUNG</name>
<feature type="transmembrane region" description="Helical" evidence="2">
    <location>
        <begin position="207"/>
        <end position="227"/>
    </location>
</feature>
<keyword evidence="2" id="KW-1133">Transmembrane helix</keyword>
<evidence type="ECO:0008006" key="5">
    <source>
        <dbReference type="Google" id="ProtNLM"/>
    </source>
</evidence>
<dbReference type="AlphaFoldDB" id="A0A9W8DLI8"/>
<keyword evidence="2" id="KW-0472">Membrane</keyword>
<dbReference type="EMBL" id="JANBPT010001721">
    <property type="protein sequence ID" value="KAJ1905553.1"/>
    <property type="molecule type" value="Genomic_DNA"/>
</dbReference>
<proteinExistence type="predicted"/>
<evidence type="ECO:0000313" key="3">
    <source>
        <dbReference type="EMBL" id="KAJ1905553.1"/>
    </source>
</evidence>
<evidence type="ECO:0000256" key="2">
    <source>
        <dbReference type="SAM" id="Phobius"/>
    </source>
</evidence>
<keyword evidence="2" id="KW-0812">Transmembrane</keyword>
<dbReference type="OrthoDB" id="5582002at2759"/>
<keyword evidence="4" id="KW-1185">Reference proteome</keyword>
<organism evidence="3 4">
    <name type="scientific">Tieghemiomyces parasiticus</name>
    <dbReference type="NCBI Taxonomy" id="78921"/>
    <lineage>
        <taxon>Eukaryota</taxon>
        <taxon>Fungi</taxon>
        <taxon>Fungi incertae sedis</taxon>
        <taxon>Zoopagomycota</taxon>
        <taxon>Kickxellomycotina</taxon>
        <taxon>Dimargaritomycetes</taxon>
        <taxon>Dimargaritales</taxon>
        <taxon>Dimargaritaceae</taxon>
        <taxon>Tieghemiomyces</taxon>
    </lineage>
</organism>
<sequence>MSGTPLHHSGSPRQSEFDPPAANLHQQRGSYYEMQTKNNAAPGVVGTSPLAGAGSSRPGTPTRYAAPAPMFAEAAGPAGGYNRNSYFASLGQGNLAADPAHRPPSYVPVDPQYYPAHPVMMAPYPGMVVAPHPGFGFGQAYAPLQDPEGRSTADSAAGDPHYAEDGAVGPTKAEATNPEAKDGAAVPGKTAPRKQGLRRLMCCAPKYCVASVFGVLIALFLILFFAIPRVPTIGIAAVNLIDGPFVTYNRQDKNFGLDLRANVTIQAKSANFYPLTVNTVRLFGYDSASGQQIGNGTAKNFHVPAMTTTYHNGTFDLSFHSSNNYNVLLNSLYARCTPSAANDHQGTNKTGDIPLVMIAEITINSLTWLGIKPNISVNTQIVCPDE</sequence>
<dbReference type="Proteomes" id="UP001150569">
    <property type="component" value="Unassembled WGS sequence"/>
</dbReference>
<reference evidence="3" key="1">
    <citation type="submission" date="2022-07" db="EMBL/GenBank/DDBJ databases">
        <title>Phylogenomic reconstructions and comparative analyses of Kickxellomycotina fungi.</title>
        <authorList>
            <person name="Reynolds N.K."/>
            <person name="Stajich J.E."/>
            <person name="Barry K."/>
            <person name="Grigoriev I.V."/>
            <person name="Crous P."/>
            <person name="Smith M.E."/>
        </authorList>
    </citation>
    <scope>NUCLEOTIDE SEQUENCE</scope>
    <source>
        <strain evidence="3">RSA 861</strain>
    </source>
</reference>
<protein>
    <recommendedName>
        <fullName evidence="5">Late embryogenesis abundant protein LEA-2 subgroup domain-containing protein</fullName>
    </recommendedName>
</protein>
<gene>
    <name evidence="3" type="ORF">IWQ60_012262</name>
</gene>
<comment type="caution">
    <text evidence="3">The sequence shown here is derived from an EMBL/GenBank/DDBJ whole genome shotgun (WGS) entry which is preliminary data.</text>
</comment>
<evidence type="ECO:0000313" key="4">
    <source>
        <dbReference type="Proteomes" id="UP001150569"/>
    </source>
</evidence>
<feature type="compositionally biased region" description="Polar residues" evidence="1">
    <location>
        <begin position="24"/>
        <end position="39"/>
    </location>
</feature>
<accession>A0A9W8DLI8</accession>
<evidence type="ECO:0000256" key="1">
    <source>
        <dbReference type="SAM" id="MobiDB-lite"/>
    </source>
</evidence>